<dbReference type="InterPro" id="IPR036979">
    <property type="entry name" value="CM_dom_sf"/>
</dbReference>
<name>A0ABN6WZB4_9BACT</name>
<reference evidence="4 5" key="1">
    <citation type="submission" date="2023-03" db="EMBL/GenBank/DDBJ databases">
        <title>Description of Hydrogenimonas sp. ISO32.</title>
        <authorList>
            <person name="Mino S."/>
            <person name="Fukazawa S."/>
            <person name="Sawabe T."/>
        </authorList>
    </citation>
    <scope>NUCLEOTIDE SEQUENCE [LARGE SCALE GENOMIC DNA]</scope>
    <source>
        <strain evidence="4 5">ISO32</strain>
    </source>
</reference>
<dbReference type="Gene3D" id="1.20.59.10">
    <property type="entry name" value="Chorismate mutase"/>
    <property type="match status" value="1"/>
</dbReference>
<dbReference type="PANTHER" id="PTHR38041">
    <property type="entry name" value="CHORISMATE MUTASE"/>
    <property type="match status" value="1"/>
</dbReference>
<dbReference type="SMART" id="SM00830">
    <property type="entry name" value="CM_2"/>
    <property type="match status" value="1"/>
</dbReference>
<dbReference type="InterPro" id="IPR051331">
    <property type="entry name" value="Chorismate_mutase-related"/>
</dbReference>
<sequence length="101" mass="11760">MEMEIKTCDTLEELRTEVDKVDEKIVELIAVRNHYIKQAAKFKHTVDEIKADERIEDILNHVRHKALTLGVSPNMVADLYRQMIDAMVETEIAEFRNKGSF</sequence>
<keyword evidence="2" id="KW-0413">Isomerase</keyword>
<dbReference type="InterPro" id="IPR002701">
    <property type="entry name" value="CM_II_prokaryot"/>
</dbReference>
<accession>A0ABN6WZB4</accession>
<evidence type="ECO:0000259" key="3">
    <source>
        <dbReference type="PROSITE" id="PS51168"/>
    </source>
</evidence>
<evidence type="ECO:0000256" key="1">
    <source>
        <dbReference type="ARBA" id="ARBA00012404"/>
    </source>
</evidence>
<dbReference type="PROSITE" id="PS51168">
    <property type="entry name" value="CHORISMATE_MUT_2"/>
    <property type="match status" value="1"/>
</dbReference>
<dbReference type="Pfam" id="PF01817">
    <property type="entry name" value="CM_2"/>
    <property type="match status" value="1"/>
</dbReference>
<dbReference type="EMBL" id="AP027370">
    <property type="protein sequence ID" value="BDY13710.1"/>
    <property type="molecule type" value="Genomic_DNA"/>
</dbReference>
<dbReference type="InterPro" id="IPR036263">
    <property type="entry name" value="Chorismate_II_sf"/>
</dbReference>
<dbReference type="Proteomes" id="UP001321445">
    <property type="component" value="Chromosome"/>
</dbReference>
<organism evidence="4 5">
    <name type="scientific">Hydrogenimonas cancrithermarum</name>
    <dbReference type="NCBI Taxonomy" id="2993563"/>
    <lineage>
        <taxon>Bacteria</taxon>
        <taxon>Pseudomonadati</taxon>
        <taxon>Campylobacterota</taxon>
        <taxon>Epsilonproteobacteria</taxon>
        <taxon>Campylobacterales</taxon>
        <taxon>Hydrogenimonadaceae</taxon>
        <taxon>Hydrogenimonas</taxon>
    </lineage>
</organism>
<protein>
    <recommendedName>
        <fullName evidence="1">chorismate mutase</fullName>
        <ecNumber evidence="1">5.4.99.5</ecNumber>
    </recommendedName>
</protein>
<proteinExistence type="predicted"/>
<gene>
    <name evidence="4" type="ORF">HCR_20220</name>
</gene>
<evidence type="ECO:0000256" key="2">
    <source>
        <dbReference type="ARBA" id="ARBA00023235"/>
    </source>
</evidence>
<evidence type="ECO:0000313" key="4">
    <source>
        <dbReference type="EMBL" id="BDY13710.1"/>
    </source>
</evidence>
<dbReference type="EC" id="5.4.99.5" evidence="1"/>
<keyword evidence="5" id="KW-1185">Reference proteome</keyword>
<dbReference type="SUPFAM" id="SSF48600">
    <property type="entry name" value="Chorismate mutase II"/>
    <property type="match status" value="1"/>
</dbReference>
<evidence type="ECO:0000313" key="5">
    <source>
        <dbReference type="Proteomes" id="UP001321445"/>
    </source>
</evidence>
<feature type="domain" description="Chorismate mutase" evidence="3">
    <location>
        <begin position="5"/>
        <end position="95"/>
    </location>
</feature>
<dbReference type="PANTHER" id="PTHR38041:SF1">
    <property type="entry name" value="CHORISMATE MUTASE"/>
    <property type="match status" value="1"/>
</dbReference>